<dbReference type="AlphaFoldDB" id="A0A7H9AXN5"/>
<gene>
    <name evidence="1" type="ORF">HG535_0B00610</name>
</gene>
<dbReference type="OrthoDB" id="3997928at2759"/>
<dbReference type="KEGG" id="zmk:HG535_0B00610"/>
<dbReference type="GeneID" id="59234684"/>
<name>A0A7H9AXN5_ZYGMR</name>
<evidence type="ECO:0000313" key="2">
    <source>
        <dbReference type="Proteomes" id="UP000509704"/>
    </source>
</evidence>
<dbReference type="InterPro" id="IPR015159">
    <property type="entry name" value="Rec107"/>
</dbReference>
<accession>A0A7H9AXN5</accession>
<keyword evidence="2" id="KW-1185">Reference proteome</keyword>
<organism evidence="1 2">
    <name type="scientific">Zygotorulaspora mrakii</name>
    <name type="common">Zygosaccharomyces mrakii</name>
    <dbReference type="NCBI Taxonomy" id="42260"/>
    <lineage>
        <taxon>Eukaryota</taxon>
        <taxon>Fungi</taxon>
        <taxon>Dikarya</taxon>
        <taxon>Ascomycota</taxon>
        <taxon>Saccharomycotina</taxon>
        <taxon>Saccharomycetes</taxon>
        <taxon>Saccharomycetales</taxon>
        <taxon>Saccharomycetaceae</taxon>
        <taxon>Zygotorulaspora</taxon>
    </lineage>
</organism>
<dbReference type="EMBL" id="CP058605">
    <property type="protein sequence ID" value="QLG71023.1"/>
    <property type="molecule type" value="Genomic_DNA"/>
</dbReference>
<reference evidence="1 2" key="1">
    <citation type="submission" date="2020-07" db="EMBL/GenBank/DDBJ databases">
        <title>The yeast mating-type switching endonuclease HO is a domesticated member of an unorthodox homing genetic element family.</title>
        <authorList>
            <person name="Coughlan A.Y."/>
            <person name="Lombardi L."/>
            <person name="Braun-Galleani S."/>
            <person name="Martos A.R."/>
            <person name="Galeote V."/>
            <person name="Bigey F."/>
            <person name="Dequin S."/>
            <person name="Byrne K.P."/>
            <person name="Wolfe K.H."/>
        </authorList>
    </citation>
    <scope>NUCLEOTIDE SEQUENCE [LARGE SCALE GENOMIC DNA]</scope>
    <source>
        <strain evidence="1 2">NRRL Y-6702</strain>
    </source>
</reference>
<evidence type="ECO:0000313" key="1">
    <source>
        <dbReference type="EMBL" id="QLG71023.1"/>
    </source>
</evidence>
<dbReference type="Proteomes" id="UP000509704">
    <property type="component" value="Chromosome 2"/>
</dbReference>
<sequence length="291" mass="32594">MSCHSDDVSTDVSLSLSSPPGKGLPLRLIDTADHQAERLEEADKQILEWAGKLEIESVDLREKSAELIKVLQKNSKQLCGILKRLTEAPAKDGEKSIQEIGSHLEEQLGRLEKKIGSQGCCTLVSPEDQDKEIGLAALAEHMKSHLDITQERTETTLIAARGIMLNLTKQFEDTQNVLVSISKDISYLRDRQLYVEERLNTFEYKEKVEGKCTSSASDLNLHGTTLLNEVEEENTDINLLKTNLINKRDGSNIIVLPKGNQSAKRIGKRRNLAQARTIIPWEEIENNVEDI</sequence>
<protein>
    <submittedName>
        <fullName evidence="1">Uncharacterized protein</fullName>
    </submittedName>
</protein>
<dbReference type="GO" id="GO:0000794">
    <property type="term" value="C:condensed nuclear chromosome"/>
    <property type="evidence" value="ECO:0007669"/>
    <property type="project" value="InterPro"/>
</dbReference>
<dbReference type="Pfam" id="PF09074">
    <property type="entry name" value="Mer2"/>
    <property type="match status" value="1"/>
</dbReference>
<dbReference type="GO" id="GO:0007131">
    <property type="term" value="P:reciprocal meiotic recombination"/>
    <property type="evidence" value="ECO:0007669"/>
    <property type="project" value="InterPro"/>
</dbReference>
<dbReference type="RefSeq" id="XP_037142751.1">
    <property type="nucleotide sequence ID" value="XM_037286856.1"/>
</dbReference>
<proteinExistence type="predicted"/>